<feature type="domain" description="SLH" evidence="4">
    <location>
        <begin position="1095"/>
        <end position="1160"/>
    </location>
</feature>
<proteinExistence type="predicted"/>
<evidence type="ECO:0000313" key="6">
    <source>
        <dbReference type="Proteomes" id="UP000297318"/>
    </source>
</evidence>
<dbReference type="AlphaFoldDB" id="A0A4Z1E2C1"/>
<dbReference type="GO" id="GO:0005975">
    <property type="term" value="P:carbohydrate metabolic process"/>
    <property type="evidence" value="ECO:0007669"/>
    <property type="project" value="InterPro"/>
</dbReference>
<evidence type="ECO:0000313" key="5">
    <source>
        <dbReference type="EMBL" id="TGO05379.1"/>
    </source>
</evidence>
<dbReference type="PANTHER" id="PTHR10357">
    <property type="entry name" value="ALPHA-AMYLASE FAMILY MEMBER"/>
    <property type="match status" value="1"/>
</dbReference>
<keyword evidence="6" id="KW-1185">Reference proteome</keyword>
<dbReference type="InterPro" id="IPR013780">
    <property type="entry name" value="Glyco_hydro_b"/>
</dbReference>
<keyword evidence="2" id="KW-0326">Glycosidase</keyword>
<evidence type="ECO:0000256" key="1">
    <source>
        <dbReference type="ARBA" id="ARBA00022801"/>
    </source>
</evidence>
<dbReference type="Proteomes" id="UP000297318">
    <property type="component" value="Unassembled WGS sequence"/>
</dbReference>
<feature type="domain" description="SLH" evidence="4">
    <location>
        <begin position="962"/>
        <end position="1026"/>
    </location>
</feature>
<name>A0A4Z1E2C1_9MICO</name>
<keyword evidence="1" id="KW-0378">Hydrolase</keyword>
<feature type="signal peptide" evidence="3">
    <location>
        <begin position="1"/>
        <end position="32"/>
    </location>
</feature>
<dbReference type="Gene3D" id="2.60.40.1180">
    <property type="entry name" value="Golgi alpha-mannosidase II"/>
    <property type="match status" value="1"/>
</dbReference>
<dbReference type="SMART" id="SM00642">
    <property type="entry name" value="Aamy"/>
    <property type="match status" value="1"/>
</dbReference>
<dbReference type="SUPFAM" id="SSF51445">
    <property type="entry name" value="(Trans)glycosidases"/>
    <property type="match status" value="1"/>
</dbReference>
<comment type="caution">
    <text evidence="5">The sequence shown here is derived from an EMBL/GenBank/DDBJ whole genome shotgun (WGS) entry which is preliminary data.</text>
</comment>
<dbReference type="RefSeq" id="WP_158292595.1">
    <property type="nucleotide sequence ID" value="NZ_RHPJ01000002.1"/>
</dbReference>
<evidence type="ECO:0000256" key="3">
    <source>
        <dbReference type="SAM" id="SignalP"/>
    </source>
</evidence>
<dbReference type="InterPro" id="IPR045857">
    <property type="entry name" value="O16G_dom_2"/>
</dbReference>
<feature type="chain" id="PRO_5038841967" evidence="3">
    <location>
        <begin position="33"/>
        <end position="1162"/>
    </location>
</feature>
<dbReference type="CDD" id="cd11338">
    <property type="entry name" value="AmyAc_CMD"/>
    <property type="match status" value="1"/>
</dbReference>
<dbReference type="PANTHER" id="PTHR10357:SF210">
    <property type="entry name" value="MALTODEXTRIN GLUCOSIDASE"/>
    <property type="match status" value="1"/>
</dbReference>
<dbReference type="Pfam" id="PF00128">
    <property type="entry name" value="Alpha-amylase"/>
    <property type="match status" value="1"/>
</dbReference>
<accession>A0A4Z1E2C1</accession>
<keyword evidence="3" id="KW-0732">Signal</keyword>
<reference evidence="5 6" key="1">
    <citation type="submission" date="2018-11" db="EMBL/GenBank/DDBJ databases">
        <title>Complete genome sequencing of the Actinobacteria Serinibacter sp. K3-2.</title>
        <authorList>
            <person name="Rakitin A.L."/>
            <person name="Beletsky A.V."/>
            <person name="Mardanov A.V."/>
            <person name="Ravin N.V."/>
            <person name="Gromova A.S."/>
            <person name="Filippova S.N."/>
            <person name="Gal'Chenko V.F."/>
        </authorList>
    </citation>
    <scope>NUCLEOTIDE SEQUENCE [LARGE SCALE GENOMIC DNA]</scope>
    <source>
        <strain evidence="5 6">K3-2</strain>
    </source>
</reference>
<dbReference type="EMBL" id="RHPJ01000002">
    <property type="protein sequence ID" value="TGO05379.1"/>
    <property type="molecule type" value="Genomic_DNA"/>
</dbReference>
<protein>
    <submittedName>
        <fullName evidence="5">Maltodextrin glucosidase</fullName>
    </submittedName>
</protein>
<dbReference type="OrthoDB" id="9043248at2"/>
<dbReference type="Gene3D" id="3.20.20.80">
    <property type="entry name" value="Glycosidases"/>
    <property type="match status" value="1"/>
</dbReference>
<evidence type="ECO:0000259" key="4">
    <source>
        <dbReference type="PROSITE" id="PS51272"/>
    </source>
</evidence>
<dbReference type="GO" id="GO:0016798">
    <property type="term" value="F:hydrolase activity, acting on glycosyl bonds"/>
    <property type="evidence" value="ECO:0007669"/>
    <property type="project" value="UniProtKB-KW"/>
</dbReference>
<dbReference type="InterPro" id="IPR006047">
    <property type="entry name" value="GH13_cat_dom"/>
</dbReference>
<dbReference type="InterPro" id="IPR001119">
    <property type="entry name" value="SLH_dom"/>
</dbReference>
<evidence type="ECO:0000256" key="2">
    <source>
        <dbReference type="ARBA" id="ARBA00023295"/>
    </source>
</evidence>
<organism evidence="5 6">
    <name type="scientific">Serinibacter arcticus</name>
    <dbReference type="NCBI Taxonomy" id="1655435"/>
    <lineage>
        <taxon>Bacteria</taxon>
        <taxon>Bacillati</taxon>
        <taxon>Actinomycetota</taxon>
        <taxon>Actinomycetes</taxon>
        <taxon>Micrococcales</taxon>
        <taxon>Beutenbergiaceae</taxon>
        <taxon>Serinibacter</taxon>
    </lineage>
</organism>
<dbReference type="InterPro" id="IPR017853">
    <property type="entry name" value="GH"/>
</dbReference>
<sequence>MRRAGHRRGVGALLALTLAATGVSVMTAAATAAPGTPDATTSQADATQAAVEPDALARAAEEVAPTAADECIPNPYGTRDIFLRGAMNGWGTSPSYRFVYNCDRFELLFEATGSLDFKVADGSWSGDTDFGRPAGAGQPVAGTPFTLAAAGSNLNFEFTGQHLATLDVSESATAPTLRFDTCSASPLGAAEVNVIGDLGGQASSAPFLWACNAYFQNLDVEGTHSFKVGDPASASSVFGSGSGAVVVQPDEPVALTSAAQNPQTADLTFDFTGEHTAKLDFAGDGGAPRLTIGARSFVNPGVPVVVTNPIARSVSFDSRDEADKAPFGAVTAGSAVDFSLEALPGVTSATLVVEDRVFEGNADVLDYVDTVRTPMVRSDAGDGTDRWSATHTFDPISVYGYYFELEIAGRDYVYQNNDSAVYWTTERGTFGQGEIGFAPSTPDQIRRYRQTVYDASFSVPEWAKDGVYYYVFPERFRDGDSTNNPSAEDTYLGGPVELHENWNDRPSIPGSGDGFDNTWNNDFFGGDLAGVTEKLDYMEELGATILYMTPVLEAGSNHKYDTADYDQIDNAFGTNEDYELLTQEAEKRGIRVIMDASFNHSGSDSRYFDRYERYDDLGAFEGGTVQPDSPWADLYEFEGNTYQGWGGDSMPELAESDAWKDLSFRDDDSITDTWLDRGASGWRMDVAPWVSDDFWREWRTNVKANDPEALTIAETWFDSSKFFLGDTFDTTMNYIFRNSVIDYAAGGDAQEIYQNIELMRESYPEESFYALMNLLSTHDEVRALNEFGYTSDSSTPEEIEIAKQRLRLAVFFQMTFPGSPAVYYGDEVGVTGGADPQNRRTYPWADEGGSPDESLLADYTELIAMRHDNDVLRRGSIDAPIYLDEELIVLAREYDGVLAVTAYNNGTEDREVTVDIPAEFAGLTFADALTGEETTAGGTTLTISAPAVFGTALISQGDAEPQPAPFVDVPFGTQFFEDIQWLFDNEISTGWETEEGREFRPVTPIARDAMAAFLYRQANSPEFTAPTVSPFSDVSTSNQFYKEIAWLADQEISTGWANGDGTYSYRPLEPIGRDAMAAFLYRMAEEPEFTAPTTSPFTDMTPATQFYSEVTWLVSEEIATGWLGNDGTAIYRPTTPINRDAMAAFLHRFDDAGFSNVGASVS</sequence>
<dbReference type="PROSITE" id="PS51272">
    <property type="entry name" value="SLH"/>
    <property type="match status" value="3"/>
</dbReference>
<gene>
    <name evidence="5" type="ORF">SERN_1383</name>
</gene>
<feature type="domain" description="SLH" evidence="4">
    <location>
        <begin position="1027"/>
        <end position="1094"/>
    </location>
</feature>
<dbReference type="Gene3D" id="3.90.400.10">
    <property type="entry name" value="Oligo-1,6-glucosidase, Domain 2"/>
    <property type="match status" value="1"/>
</dbReference>